<dbReference type="Pfam" id="PF12698">
    <property type="entry name" value="ABC2_membrane_3"/>
    <property type="match status" value="1"/>
</dbReference>
<keyword evidence="4" id="KW-1003">Cell membrane</keyword>
<keyword evidence="6 8" id="KW-1133">Transmembrane helix</keyword>
<comment type="similarity">
    <text evidence="2">Belongs to the ABC-2 integral membrane protein family.</text>
</comment>
<dbReference type="GO" id="GO:0140359">
    <property type="term" value="F:ABC-type transporter activity"/>
    <property type="evidence" value="ECO:0007669"/>
    <property type="project" value="InterPro"/>
</dbReference>
<accession>A0A1J5T211</accession>
<evidence type="ECO:0000313" key="10">
    <source>
        <dbReference type="EMBL" id="OIR14897.1"/>
    </source>
</evidence>
<dbReference type="PANTHER" id="PTHR30294">
    <property type="entry name" value="MEMBRANE COMPONENT OF ABC TRANSPORTER YHHJ-RELATED"/>
    <property type="match status" value="1"/>
</dbReference>
<feature type="transmembrane region" description="Helical" evidence="8">
    <location>
        <begin position="226"/>
        <end position="253"/>
    </location>
</feature>
<evidence type="ECO:0000259" key="9">
    <source>
        <dbReference type="PROSITE" id="PS51012"/>
    </source>
</evidence>
<feature type="transmembrane region" description="Helical" evidence="8">
    <location>
        <begin position="353"/>
        <end position="372"/>
    </location>
</feature>
<reference evidence="10" key="1">
    <citation type="submission" date="2016-10" db="EMBL/GenBank/DDBJ databases">
        <title>Sequence of Gallionella enrichment culture.</title>
        <authorList>
            <person name="Poehlein A."/>
            <person name="Muehling M."/>
            <person name="Daniel R."/>
        </authorList>
    </citation>
    <scope>NUCLEOTIDE SEQUENCE</scope>
</reference>
<dbReference type="GO" id="GO:0005886">
    <property type="term" value="C:plasma membrane"/>
    <property type="evidence" value="ECO:0007669"/>
    <property type="project" value="UniProtKB-SubCell"/>
</dbReference>
<evidence type="ECO:0000256" key="6">
    <source>
        <dbReference type="ARBA" id="ARBA00022989"/>
    </source>
</evidence>
<dbReference type="InterPro" id="IPR051449">
    <property type="entry name" value="ABC-2_transporter_component"/>
</dbReference>
<evidence type="ECO:0000256" key="7">
    <source>
        <dbReference type="ARBA" id="ARBA00023136"/>
    </source>
</evidence>
<feature type="transmembrane region" description="Helical" evidence="8">
    <location>
        <begin position="259"/>
        <end position="282"/>
    </location>
</feature>
<protein>
    <submittedName>
        <fullName evidence="10">Inner membrane transport permease YbhR</fullName>
    </submittedName>
</protein>
<comment type="subcellular location">
    <subcellularLocation>
        <location evidence="1">Cell membrane</location>
        <topology evidence="1">Multi-pass membrane protein</topology>
    </subcellularLocation>
</comment>
<dbReference type="AlphaFoldDB" id="A0A1J5T211"/>
<organism evidence="10">
    <name type="scientific">mine drainage metagenome</name>
    <dbReference type="NCBI Taxonomy" id="410659"/>
    <lineage>
        <taxon>unclassified sequences</taxon>
        <taxon>metagenomes</taxon>
        <taxon>ecological metagenomes</taxon>
    </lineage>
</organism>
<dbReference type="Gene3D" id="3.40.1710.10">
    <property type="entry name" value="abc type-2 transporter like domain"/>
    <property type="match status" value="1"/>
</dbReference>
<keyword evidence="7 8" id="KW-0472">Membrane</keyword>
<evidence type="ECO:0000256" key="5">
    <source>
        <dbReference type="ARBA" id="ARBA00022692"/>
    </source>
</evidence>
<feature type="transmembrane region" description="Helical" evidence="8">
    <location>
        <begin position="21"/>
        <end position="41"/>
    </location>
</feature>
<feature type="transmembrane region" description="Helical" evidence="8">
    <location>
        <begin position="294"/>
        <end position="313"/>
    </location>
</feature>
<dbReference type="PROSITE" id="PS51012">
    <property type="entry name" value="ABC_TM2"/>
    <property type="match status" value="1"/>
</dbReference>
<dbReference type="InterPro" id="IPR047817">
    <property type="entry name" value="ABC2_TM_bact-type"/>
</dbReference>
<keyword evidence="5 8" id="KW-0812">Transmembrane</keyword>
<keyword evidence="3" id="KW-0813">Transport</keyword>
<dbReference type="InterPro" id="IPR013525">
    <property type="entry name" value="ABC2_TM"/>
</dbReference>
<name>A0A1J5T211_9ZZZZ</name>
<dbReference type="EMBL" id="MLJW01000010">
    <property type="protein sequence ID" value="OIR14897.1"/>
    <property type="molecule type" value="Genomic_DNA"/>
</dbReference>
<gene>
    <name evidence="10" type="primary">ybhR_4</name>
    <name evidence="10" type="ORF">GALL_40130</name>
</gene>
<comment type="caution">
    <text evidence="10">The sequence shown here is derived from an EMBL/GenBank/DDBJ whole genome shotgun (WGS) entry which is preliminary data.</text>
</comment>
<evidence type="ECO:0000256" key="8">
    <source>
        <dbReference type="SAM" id="Phobius"/>
    </source>
</evidence>
<evidence type="ECO:0000256" key="1">
    <source>
        <dbReference type="ARBA" id="ARBA00004651"/>
    </source>
</evidence>
<feature type="domain" description="ABC transmembrane type-2" evidence="9">
    <location>
        <begin position="149"/>
        <end position="374"/>
    </location>
</feature>
<dbReference type="PANTHER" id="PTHR30294:SF29">
    <property type="entry name" value="MULTIDRUG ABC TRANSPORTER PERMEASE YBHS-RELATED"/>
    <property type="match status" value="1"/>
</dbReference>
<sequence>MWERILTVLRKEFRSVFRDPRMRMVVIGLPIIQTLIFGYAVTLDVRHVRLAVVDRDQTPASRELVSRFTGSTCFDAVAFPRDSREAAHLVDAADVSAVLQVDAGFERDLQGGRTATAQLIVDGSDSNTARFIVNYAAQIAARANNDFMLQRVLRMNGHLVPFASVDLQPRTWFNADLESRNYYVPGVIAMLVMLISLMLTSMAIVREKEVGTIEQIMVTPIRPVEFILGKCAPFAVIGFIDVMLVAGVGLFWFDIPFRGSFPLLMLGTALFLLGTLGVGLFISTVSQTQQQAMMTTFFFFFPAMLFSGFIFPIANMPAFFQWLSLLDPLRYMLVIIRGVFLKGVGFDILWNQLLALFAIGVAIMAFAVTRFHKTLG</sequence>
<evidence type="ECO:0000256" key="4">
    <source>
        <dbReference type="ARBA" id="ARBA00022475"/>
    </source>
</evidence>
<evidence type="ECO:0000256" key="3">
    <source>
        <dbReference type="ARBA" id="ARBA00022448"/>
    </source>
</evidence>
<evidence type="ECO:0000256" key="2">
    <source>
        <dbReference type="ARBA" id="ARBA00007783"/>
    </source>
</evidence>
<feature type="transmembrane region" description="Helical" evidence="8">
    <location>
        <begin position="182"/>
        <end position="205"/>
    </location>
</feature>
<proteinExistence type="inferred from homology"/>